<evidence type="ECO:0000256" key="7">
    <source>
        <dbReference type="ARBA" id="ARBA00023625"/>
    </source>
</evidence>
<comment type="catalytic activity">
    <reaction evidence="6">
        <text>an S-substituted L-cysteinylglycine + H2O = an S-substituted L-cysteine + glycine</text>
        <dbReference type="Rhea" id="RHEA:60444"/>
        <dbReference type="ChEBI" id="CHEBI:15377"/>
        <dbReference type="ChEBI" id="CHEBI:57305"/>
        <dbReference type="ChEBI" id="CHEBI:58717"/>
        <dbReference type="ChEBI" id="CHEBI:143103"/>
        <dbReference type="EC" id="3.4.13.23"/>
    </reaction>
    <physiologicalReaction direction="left-to-right" evidence="6">
        <dbReference type="Rhea" id="RHEA:60445"/>
    </physiologicalReaction>
</comment>
<evidence type="ECO:0000256" key="9">
    <source>
        <dbReference type="ARBA" id="ARBA00030930"/>
    </source>
</evidence>
<dbReference type="Proteomes" id="UP000322000">
    <property type="component" value="Chromosome 27"/>
</dbReference>
<dbReference type="InterPro" id="IPR008283">
    <property type="entry name" value="Peptidase_M17_N"/>
</dbReference>
<evidence type="ECO:0000256" key="2">
    <source>
        <dbReference type="ARBA" id="ARBA00014190"/>
    </source>
</evidence>
<dbReference type="InterPro" id="IPR043472">
    <property type="entry name" value="Macro_dom-like"/>
</dbReference>
<dbReference type="Gene3D" id="3.40.630.10">
    <property type="entry name" value="Zn peptidases"/>
    <property type="match status" value="1"/>
</dbReference>
<dbReference type="GO" id="GO:0070006">
    <property type="term" value="F:metalloaminopeptidase activity"/>
    <property type="evidence" value="ECO:0007669"/>
    <property type="project" value="InterPro"/>
</dbReference>
<dbReference type="FunCoup" id="A0A7E5WUB0">
    <property type="interactions" value="287"/>
</dbReference>
<dbReference type="GO" id="GO:0030145">
    <property type="term" value="F:manganese ion binding"/>
    <property type="evidence" value="ECO:0007669"/>
    <property type="project" value="InterPro"/>
</dbReference>
<dbReference type="AlphaFoldDB" id="A0A7E5WUB0"/>
<dbReference type="RefSeq" id="XP_026744423.1">
    <property type="nucleotide sequence ID" value="XM_026888622.1"/>
</dbReference>
<dbReference type="EC" id="3.4.13.23" evidence="7"/>
<protein>
    <recommendedName>
        <fullName evidence="2">Cytosol aminopeptidase</fullName>
        <ecNumber evidence="7">3.4.13.23</ecNumber>
    </recommendedName>
    <alternativeName>
        <fullName evidence="10">Cysteinylglycine-S-conjugate dipeptidase</fullName>
    </alternativeName>
    <alternativeName>
        <fullName evidence="11">Leucine aminopeptidase 3</fullName>
    </alternativeName>
    <alternativeName>
        <fullName evidence="9">Proline aminopeptidase</fullName>
    </alternativeName>
    <alternativeName>
        <fullName evidence="8">Prolyl aminopeptidase</fullName>
    </alternativeName>
</protein>
<reference evidence="18" key="1">
    <citation type="submission" date="2025-08" db="UniProtKB">
        <authorList>
            <consortium name="RefSeq"/>
        </authorList>
    </citation>
    <scope>IDENTIFICATION</scope>
</reference>
<evidence type="ECO:0000259" key="16">
    <source>
        <dbReference type="Pfam" id="PF02789"/>
    </source>
</evidence>
<dbReference type="InterPro" id="IPR011356">
    <property type="entry name" value="Leucine_aapep/pepB"/>
</dbReference>
<evidence type="ECO:0000256" key="5">
    <source>
        <dbReference type="ARBA" id="ARBA00022801"/>
    </source>
</evidence>
<dbReference type="GeneID" id="113505796"/>
<dbReference type="CDD" id="cd00433">
    <property type="entry name" value="Peptidase_M17"/>
    <property type="match status" value="1"/>
</dbReference>
<evidence type="ECO:0000256" key="14">
    <source>
        <dbReference type="ARBA" id="ARBA00049107"/>
    </source>
</evidence>
<dbReference type="GO" id="GO:0006508">
    <property type="term" value="P:proteolysis"/>
    <property type="evidence" value="ECO:0007669"/>
    <property type="project" value="UniProtKB-KW"/>
</dbReference>
<keyword evidence="3" id="KW-0031">Aminopeptidase</keyword>
<dbReference type="Pfam" id="PF00883">
    <property type="entry name" value="Peptidase_M17"/>
    <property type="match status" value="1"/>
</dbReference>
<evidence type="ECO:0000313" key="17">
    <source>
        <dbReference type="Proteomes" id="UP000322000"/>
    </source>
</evidence>
<evidence type="ECO:0000256" key="1">
    <source>
        <dbReference type="ARBA" id="ARBA00009528"/>
    </source>
</evidence>
<accession>A0A7E5WUB0</accession>
<evidence type="ECO:0000256" key="3">
    <source>
        <dbReference type="ARBA" id="ARBA00022438"/>
    </source>
</evidence>
<keyword evidence="4" id="KW-0645">Protease</keyword>
<name>A0A7E5WUB0_TRINI</name>
<dbReference type="PANTHER" id="PTHR11963:SF16">
    <property type="entry name" value="CYTOSOL AMINOPEPTIDASE"/>
    <property type="match status" value="1"/>
</dbReference>
<gene>
    <name evidence="18" type="primary">LOC113505796</name>
</gene>
<dbReference type="PANTHER" id="PTHR11963">
    <property type="entry name" value="LEUCINE AMINOPEPTIDASE-RELATED"/>
    <property type="match status" value="1"/>
</dbReference>
<sequence length="543" mass="58833">MRFSKLFTSARLLRNWVNYGKVNTRLCCMPALPKQEDIGSNDACSNTVKGLVLCVYQTNKKFELTRTAEEFNQKCNGKLMQHLNTLICEMELGKAFAFTDIAPEYAAVVIASIGPKDASYNALESLDEARENLRWGIGAGVQLLKKRGCSVIEVDPGNAPDAAAEAAELAAWRFQRFKSVTERKSEVRVTMYGKEGIELWQEGSIFGRAQNWARYLSDMPANKMTPVDLAQAALDTLCPLGVSVSAHGREWVAAQRMRAFLAVARGSCAEPALVECSYRGAPAQRPPVLLAAKGVTFDSGGLCLKECHTMTENRGSMAGAAVVFAALKILAKLKVPINVQAVVPICENMISGQCMKVGDVVKALNGLSIQIEHTDMEGRLMMADALVYGQALYKPALVIDVATFTQGVLMATGGGAFGVFSNSERAWRACRGAGALTGDRAWRFPLWQYFQHQITNDPSVDLRNKGAGRATPCLGAAFLKNFVCGEWLHMDITGVGKVAHRGPPYLQPRRMAGRPARTLAALLRALAAHDTAHDAPCPTGSTA</sequence>
<dbReference type="GO" id="GO:0005737">
    <property type="term" value="C:cytoplasm"/>
    <property type="evidence" value="ECO:0007669"/>
    <property type="project" value="InterPro"/>
</dbReference>
<organism evidence="17 18">
    <name type="scientific">Trichoplusia ni</name>
    <name type="common">Cabbage looper</name>
    <dbReference type="NCBI Taxonomy" id="7111"/>
    <lineage>
        <taxon>Eukaryota</taxon>
        <taxon>Metazoa</taxon>
        <taxon>Ecdysozoa</taxon>
        <taxon>Arthropoda</taxon>
        <taxon>Hexapoda</taxon>
        <taxon>Insecta</taxon>
        <taxon>Pterygota</taxon>
        <taxon>Neoptera</taxon>
        <taxon>Endopterygota</taxon>
        <taxon>Lepidoptera</taxon>
        <taxon>Glossata</taxon>
        <taxon>Ditrysia</taxon>
        <taxon>Noctuoidea</taxon>
        <taxon>Noctuidae</taxon>
        <taxon>Plusiinae</taxon>
        <taxon>Trichoplusia</taxon>
    </lineage>
</organism>
<comment type="catalytic activity">
    <reaction evidence="14">
        <text>L-cysteinylglycine + H2O = L-cysteine + glycine</text>
        <dbReference type="Rhea" id="RHEA:28783"/>
        <dbReference type="ChEBI" id="CHEBI:15377"/>
        <dbReference type="ChEBI" id="CHEBI:35235"/>
        <dbReference type="ChEBI" id="CHEBI:57305"/>
        <dbReference type="ChEBI" id="CHEBI:61694"/>
    </reaction>
    <physiologicalReaction direction="left-to-right" evidence="14">
        <dbReference type="Rhea" id="RHEA:28784"/>
    </physiologicalReaction>
</comment>
<evidence type="ECO:0000313" key="18">
    <source>
        <dbReference type="RefSeq" id="XP_026744423.1"/>
    </source>
</evidence>
<dbReference type="InParanoid" id="A0A7E5WUB0"/>
<evidence type="ECO:0000256" key="8">
    <source>
        <dbReference type="ARBA" id="ARBA00029605"/>
    </source>
</evidence>
<dbReference type="SUPFAM" id="SSF53187">
    <property type="entry name" value="Zn-dependent exopeptidases"/>
    <property type="match status" value="1"/>
</dbReference>
<comment type="catalytic activity">
    <reaction evidence="13">
        <text>S-benzyl-L-cysteinylglycine + H2O = S-benzyl-L-cysteine + glycine</text>
        <dbReference type="Rhea" id="RHEA:62568"/>
        <dbReference type="ChEBI" id="CHEBI:15377"/>
        <dbReference type="ChEBI" id="CHEBI:57305"/>
        <dbReference type="ChEBI" id="CHEBI:145802"/>
        <dbReference type="ChEBI" id="CHEBI:145803"/>
    </reaction>
    <physiologicalReaction direction="left-to-right" evidence="13">
        <dbReference type="Rhea" id="RHEA:62569"/>
    </physiologicalReaction>
</comment>
<feature type="domain" description="Cytosol aminopeptidase" evidence="15">
    <location>
        <begin position="211"/>
        <end position="519"/>
    </location>
</feature>
<evidence type="ECO:0000256" key="13">
    <source>
        <dbReference type="ARBA" id="ARBA00047881"/>
    </source>
</evidence>
<dbReference type="Pfam" id="PF02789">
    <property type="entry name" value="Peptidase_M17_N"/>
    <property type="match status" value="1"/>
</dbReference>
<proteinExistence type="inferred from homology"/>
<dbReference type="KEGG" id="tnl:113505796"/>
<dbReference type="Gene3D" id="3.40.220.10">
    <property type="entry name" value="Leucine Aminopeptidase, subunit E, domain 1"/>
    <property type="match status" value="1"/>
</dbReference>
<feature type="domain" description="Peptidase M17 leucyl aminopeptidase N-terminal" evidence="16">
    <location>
        <begin position="56"/>
        <end position="179"/>
    </location>
</feature>
<dbReference type="SUPFAM" id="SSF52949">
    <property type="entry name" value="Macro domain-like"/>
    <property type="match status" value="1"/>
</dbReference>
<evidence type="ECO:0000256" key="6">
    <source>
        <dbReference type="ARBA" id="ARBA00023511"/>
    </source>
</evidence>
<dbReference type="PRINTS" id="PR00481">
    <property type="entry name" value="LAMNOPPTDASE"/>
</dbReference>
<evidence type="ECO:0000256" key="10">
    <source>
        <dbReference type="ARBA" id="ARBA00030997"/>
    </source>
</evidence>
<keyword evidence="17" id="KW-1185">Reference proteome</keyword>
<evidence type="ECO:0000256" key="12">
    <source>
        <dbReference type="ARBA" id="ARBA00045966"/>
    </source>
</evidence>
<evidence type="ECO:0000256" key="4">
    <source>
        <dbReference type="ARBA" id="ARBA00022670"/>
    </source>
</evidence>
<keyword evidence="5" id="KW-0378">Hydrolase</keyword>
<dbReference type="InterPro" id="IPR000819">
    <property type="entry name" value="Peptidase_M17_C"/>
</dbReference>
<comment type="similarity">
    <text evidence="1">Belongs to the peptidase M17 family.</text>
</comment>
<dbReference type="OrthoDB" id="412814at2759"/>
<evidence type="ECO:0000259" key="15">
    <source>
        <dbReference type="Pfam" id="PF00883"/>
    </source>
</evidence>
<comment type="function">
    <text evidence="12">Cytosolic metallopeptidase that catalyzes the removal of unsubstituted N-terminal hydrophobic amino acids from various peptides. The presence of Zn(2+) ions is essential for the peptidase activity, and the association with other cofactors can modulate the substrate spectificity of the enzyme. For instance, in the presence of Mn(2+), it displays a specific Cys-Gly hydrolyzing activity of Cys-Gly-S-conjugates. Involved in the metabolism of glutathione and in the degradation of glutathione S-conjugates, which may play a role in the control of the cell redox status.</text>
</comment>
<evidence type="ECO:0000256" key="11">
    <source>
        <dbReference type="ARBA" id="ARBA00031564"/>
    </source>
</evidence>